<dbReference type="NCBIfam" id="TIGR01681">
    <property type="entry name" value="HAD-SF-IIIC"/>
    <property type="match status" value="1"/>
</dbReference>
<keyword evidence="2" id="KW-1185">Reference proteome</keyword>
<dbReference type="Gene3D" id="3.40.50.1110">
    <property type="entry name" value="SGNH hydrolase"/>
    <property type="match status" value="1"/>
</dbReference>
<organism evidence="1 2">
    <name type="scientific">Janthinobacterium fluminis</name>
    <dbReference type="NCBI Taxonomy" id="2987524"/>
    <lineage>
        <taxon>Bacteria</taxon>
        <taxon>Pseudomonadati</taxon>
        <taxon>Pseudomonadota</taxon>
        <taxon>Betaproteobacteria</taxon>
        <taxon>Burkholderiales</taxon>
        <taxon>Oxalobacteraceae</taxon>
        <taxon>Janthinobacterium</taxon>
    </lineage>
</organism>
<comment type="caution">
    <text evidence="1">The sequence shown here is derived from an EMBL/GenBank/DDBJ whole genome shotgun (WGS) entry which is preliminary data.</text>
</comment>
<dbReference type="InterPro" id="IPR036412">
    <property type="entry name" value="HAD-like_sf"/>
</dbReference>
<proteinExistence type="predicted"/>
<dbReference type="NCBIfam" id="TIGR01686">
    <property type="entry name" value="FkbH"/>
    <property type="match status" value="1"/>
</dbReference>
<dbReference type="Gene3D" id="3.40.50.1000">
    <property type="entry name" value="HAD superfamily/HAD-like"/>
    <property type="match status" value="1"/>
</dbReference>
<sequence>MTALHWLPPAPPDWLEQVRAVAANPAASLSDWRALAQLRLDFVQTARLDKLLARSGAGAPLRLAVLSSSSAEHLLPGLRVGALRHGMRLAIHLPAYGQYLQQLLEPDSPLRKVDAMLFAFDSAHLIGTDTDGLSDAAAEALLAEAVRRLRQTWRLARACAPCQLIQQTLLQVSPAALGSNEQRWAASPKRLTERINQALRAAADADGVDLLALDDQCALHGLAAWHDPKLWHRAKQQVSPQAAPLYGELVARLLAARRGGSAKCLVLDLDNTLWGGVVGDDGVAGIALGQGDAVGEAHLAFQRYARGLARRGVILAVCSKNAEENALAPFLHHPEMALGRADIACFVANWDDKASNLRRIAAELNIGLDALVFADDNAFERNQVRCALPMVAVPELPDDPALYAACIAEAGYFESLGLTGEDSARGGQYQENLQRQAARAAHADLDGYLESIGMTLEWARVDELNLARVVQLINKTNQFNLCTRRYQADEVRALMAAPDALLLQLRLRDRFGDNGIIAVVIGLPGAGAAELRLDTWLMSCRVLGRKVEMATLNIVAAEAARRGVRRLLGHYRPSEKNALVSEHYRKLGFALRATAPDGGSEWLLELDGYAPRAAPMTIKEIPP</sequence>
<dbReference type="RefSeq" id="WP_273670969.1">
    <property type="nucleotide sequence ID" value="NZ_JAQQXR010000004.1"/>
</dbReference>
<dbReference type="Proteomes" id="UP001221208">
    <property type="component" value="Unassembled WGS sequence"/>
</dbReference>
<gene>
    <name evidence="1" type="ORF">OIK44_11900</name>
</gene>
<dbReference type="InterPro" id="IPR023214">
    <property type="entry name" value="HAD_sf"/>
</dbReference>
<protein>
    <submittedName>
        <fullName evidence="1">HAD-IIIC family phosphatase</fullName>
    </submittedName>
</protein>
<dbReference type="InterPro" id="IPR010033">
    <property type="entry name" value="HAD_SF_ppase_IIIC"/>
</dbReference>
<accession>A0ABT5K1M8</accession>
<dbReference type="InterPro" id="IPR010037">
    <property type="entry name" value="FkbH_domain"/>
</dbReference>
<dbReference type="InterPro" id="IPR036514">
    <property type="entry name" value="SGNH_hydro_sf"/>
</dbReference>
<evidence type="ECO:0000313" key="2">
    <source>
        <dbReference type="Proteomes" id="UP001221208"/>
    </source>
</evidence>
<name>A0ABT5K1M8_9BURK</name>
<evidence type="ECO:0000313" key="1">
    <source>
        <dbReference type="EMBL" id="MDC8758293.1"/>
    </source>
</evidence>
<dbReference type="SUPFAM" id="SSF56784">
    <property type="entry name" value="HAD-like"/>
    <property type="match status" value="1"/>
</dbReference>
<reference evidence="1 2" key="1">
    <citation type="submission" date="2022-10" db="EMBL/GenBank/DDBJ databases">
        <title>Janthinobacterium sp. hw3 Genome sequencing.</title>
        <authorList>
            <person name="Park S."/>
        </authorList>
    </citation>
    <scope>NUCLEOTIDE SEQUENCE [LARGE SCALE GENOMIC DNA]</scope>
    <source>
        <strain evidence="2">hw3</strain>
    </source>
</reference>
<dbReference type="EMBL" id="JAQQXR010000004">
    <property type="protein sequence ID" value="MDC8758293.1"/>
    <property type="molecule type" value="Genomic_DNA"/>
</dbReference>